<accession>A0A7G5FDS3</accession>
<feature type="chain" id="PRO_5039192395" evidence="1">
    <location>
        <begin position="22"/>
        <end position="226"/>
    </location>
</feature>
<keyword evidence="1" id="KW-0732">Signal</keyword>
<name>A0A7G5FDS3_9CORY</name>
<dbReference type="GO" id="GO:0004519">
    <property type="term" value="F:endonuclease activity"/>
    <property type="evidence" value="ECO:0007669"/>
    <property type="project" value="UniProtKB-KW"/>
</dbReference>
<dbReference type="EMBL" id="CP059833">
    <property type="protein sequence ID" value="QMV84764.1"/>
    <property type="molecule type" value="Genomic_DNA"/>
</dbReference>
<organism evidence="3 4">
    <name type="scientific">Corynebacterium hindlerae</name>
    <dbReference type="NCBI Taxonomy" id="699041"/>
    <lineage>
        <taxon>Bacteria</taxon>
        <taxon>Bacillati</taxon>
        <taxon>Actinomycetota</taxon>
        <taxon>Actinomycetes</taxon>
        <taxon>Mycobacteriales</taxon>
        <taxon>Corynebacteriaceae</taxon>
        <taxon>Corynebacterium</taxon>
    </lineage>
</organism>
<keyword evidence="3" id="KW-0255">Endonuclease</keyword>
<evidence type="ECO:0000313" key="4">
    <source>
        <dbReference type="Proteomes" id="UP000515570"/>
    </source>
</evidence>
<sequence>MRRIAASLIAVFCLTSCTSTEGPTEYAAASAPQPVASASNASLDLLNSLPVKGRAPKTGYARDKFRHWDDDVTVELGHNGCDTRNDILQRDLVEETFKPRTHNCVVLTGVLHDPYTGTDINFVRGPHSSDVQIDHVVSLSNAWQTGAQQLNDDQRRNFANDPLNLLAVSGPANQQKGDGDAATWLPANKAFRCDYVTRQVQVKAKYQLWVTAPEKEAISRILANCG</sequence>
<dbReference type="PANTHER" id="PTHR24094:SF15">
    <property type="entry name" value="AMP-DEPENDENT SYNTHETASE_LIGASE DOMAIN-CONTAINING PROTEIN-RELATED"/>
    <property type="match status" value="1"/>
</dbReference>
<feature type="signal peptide" evidence="1">
    <location>
        <begin position="1"/>
        <end position="21"/>
    </location>
</feature>
<dbReference type="Proteomes" id="UP000515570">
    <property type="component" value="Chromosome"/>
</dbReference>
<keyword evidence="4" id="KW-1185">Reference proteome</keyword>
<proteinExistence type="predicted"/>
<feature type="domain" description="GmrSD restriction endonucleases C-terminal" evidence="2">
    <location>
        <begin position="82"/>
        <end position="220"/>
    </location>
</feature>
<keyword evidence="3" id="KW-0540">Nuclease</keyword>
<keyword evidence="3" id="KW-0378">Hydrolase</keyword>
<dbReference type="PANTHER" id="PTHR24094">
    <property type="entry name" value="SECRETED PROTEIN"/>
    <property type="match status" value="1"/>
</dbReference>
<dbReference type="Pfam" id="PF07510">
    <property type="entry name" value="GmrSD_C"/>
    <property type="match status" value="1"/>
</dbReference>
<evidence type="ECO:0000256" key="1">
    <source>
        <dbReference type="SAM" id="SignalP"/>
    </source>
</evidence>
<evidence type="ECO:0000313" key="3">
    <source>
        <dbReference type="EMBL" id="QMV84764.1"/>
    </source>
</evidence>
<dbReference type="RefSeq" id="WP_182385571.1">
    <property type="nucleotide sequence ID" value="NZ_CP059833.1"/>
</dbReference>
<gene>
    <name evidence="3" type="ORF">HW450_10525</name>
</gene>
<evidence type="ECO:0000259" key="2">
    <source>
        <dbReference type="Pfam" id="PF07510"/>
    </source>
</evidence>
<dbReference type="InterPro" id="IPR011089">
    <property type="entry name" value="GmrSD_C"/>
</dbReference>
<dbReference type="AlphaFoldDB" id="A0A7G5FDS3"/>
<protein>
    <submittedName>
        <fullName evidence="3">HNH endonuclease</fullName>
    </submittedName>
</protein>
<reference evidence="3 4" key="1">
    <citation type="submission" date="2020-07" db="EMBL/GenBank/DDBJ databases">
        <title>non toxigenic Corynebacterium sp. nov from a clinical source.</title>
        <authorList>
            <person name="Bernier A.-M."/>
            <person name="Bernard K."/>
        </authorList>
    </citation>
    <scope>NUCLEOTIDE SEQUENCE [LARGE SCALE GENOMIC DNA]</scope>
    <source>
        <strain evidence="4">NML 93-0612</strain>
    </source>
</reference>